<evidence type="ECO:0000259" key="3">
    <source>
        <dbReference type="Pfam" id="PF10708"/>
    </source>
</evidence>
<keyword evidence="2" id="KW-1133">Transmembrane helix</keyword>
<evidence type="ECO:0000313" key="4">
    <source>
        <dbReference type="EMBL" id="SDS55736.1"/>
    </source>
</evidence>
<evidence type="ECO:0000313" key="5">
    <source>
        <dbReference type="Proteomes" id="UP000199103"/>
    </source>
</evidence>
<keyword evidence="5" id="KW-1185">Reference proteome</keyword>
<proteinExistence type="predicted"/>
<dbReference type="RefSeq" id="WP_091524563.1">
    <property type="nucleotide sequence ID" value="NZ_LT629772.1"/>
</dbReference>
<dbReference type="AlphaFoldDB" id="A0A1H1T700"/>
<keyword evidence="2" id="KW-0472">Membrane</keyword>
<dbReference type="STRING" id="630515.SAMN04489812_2273"/>
<evidence type="ECO:0000256" key="2">
    <source>
        <dbReference type="SAM" id="Phobius"/>
    </source>
</evidence>
<feature type="region of interest" description="Disordered" evidence="1">
    <location>
        <begin position="28"/>
        <end position="58"/>
    </location>
</feature>
<evidence type="ECO:0000256" key="1">
    <source>
        <dbReference type="SAM" id="MobiDB-lite"/>
    </source>
</evidence>
<dbReference type="OrthoDB" id="2004788at2"/>
<name>A0A1H1T700_9ACTN</name>
<sequence>MNPPGWYPDPAGTPDSYRWWDGSSWTAATTFSPATTPPPTGSDSGSAPAAPVTERPRSKRTRLLVGAAIGVVVIAVIVAGVWWGMARWRSDSGENPVVPLPSGSASADPSPSAGPSSGSGKEVDLNCAGGNQVATGSQAPIYASSGLQYEGVKDWGFRYDKTQWSWLDDQAVWGTTKIKPTDQDWAAGIAIGGIRSENGFGDPADAADQLISCLTSYGFMNDGSWKVTEEESEDVTVDGMAGHRTVHLLSDGAQADYPGYRVVTVVLDTGQDGTLGTWMSFAPKGEPTTSAQIEAAEKTLVKH</sequence>
<reference evidence="4 5" key="1">
    <citation type="submission" date="2016-10" db="EMBL/GenBank/DDBJ databases">
        <authorList>
            <person name="de Groot N.N."/>
        </authorList>
    </citation>
    <scope>NUCLEOTIDE SEQUENCE [LARGE SCALE GENOMIC DNA]</scope>
    <source>
        <strain evidence="4 5">DSM 21800</strain>
    </source>
</reference>
<dbReference type="Pfam" id="PF10708">
    <property type="entry name" value="DUF2510"/>
    <property type="match status" value="1"/>
</dbReference>
<protein>
    <recommendedName>
        <fullName evidence="3">DUF2510 domain-containing protein</fullName>
    </recommendedName>
</protein>
<dbReference type="InterPro" id="IPR018929">
    <property type="entry name" value="DUF2510"/>
</dbReference>
<gene>
    <name evidence="4" type="ORF">SAMN04489812_2273</name>
</gene>
<feature type="compositionally biased region" description="Low complexity" evidence="1">
    <location>
        <begin position="101"/>
        <end position="120"/>
    </location>
</feature>
<accession>A0A1H1T700</accession>
<organism evidence="4 5">
    <name type="scientific">Microlunatus soli</name>
    <dbReference type="NCBI Taxonomy" id="630515"/>
    <lineage>
        <taxon>Bacteria</taxon>
        <taxon>Bacillati</taxon>
        <taxon>Actinomycetota</taxon>
        <taxon>Actinomycetes</taxon>
        <taxon>Propionibacteriales</taxon>
        <taxon>Propionibacteriaceae</taxon>
        <taxon>Microlunatus</taxon>
    </lineage>
</organism>
<keyword evidence="2" id="KW-0812">Transmembrane</keyword>
<feature type="domain" description="DUF2510" evidence="3">
    <location>
        <begin position="4"/>
        <end position="38"/>
    </location>
</feature>
<feature type="compositionally biased region" description="Low complexity" evidence="1">
    <location>
        <begin position="41"/>
        <end position="51"/>
    </location>
</feature>
<feature type="transmembrane region" description="Helical" evidence="2">
    <location>
        <begin position="63"/>
        <end position="85"/>
    </location>
</feature>
<dbReference type="EMBL" id="LT629772">
    <property type="protein sequence ID" value="SDS55736.1"/>
    <property type="molecule type" value="Genomic_DNA"/>
</dbReference>
<dbReference type="Proteomes" id="UP000199103">
    <property type="component" value="Chromosome I"/>
</dbReference>
<feature type="region of interest" description="Disordered" evidence="1">
    <location>
        <begin position="97"/>
        <end position="125"/>
    </location>
</feature>